<reference evidence="2 3" key="1">
    <citation type="submission" date="2018-05" db="EMBL/GenBank/DDBJ databases">
        <title>Draft genome sequence of Scytalidium lignicola DSM 105466, a ubiquitous saprotrophic fungus.</title>
        <authorList>
            <person name="Buettner E."/>
            <person name="Gebauer A.M."/>
            <person name="Hofrichter M."/>
            <person name="Liers C."/>
            <person name="Kellner H."/>
        </authorList>
    </citation>
    <scope>NUCLEOTIDE SEQUENCE [LARGE SCALE GENOMIC DNA]</scope>
    <source>
        <strain evidence="2 3">DSM 105466</strain>
    </source>
</reference>
<dbReference type="EMBL" id="NCSJ02000047">
    <property type="protein sequence ID" value="RFU32821.1"/>
    <property type="molecule type" value="Genomic_DNA"/>
</dbReference>
<name>A0A3E2HIG3_SCYLI</name>
<feature type="compositionally biased region" description="Polar residues" evidence="1">
    <location>
        <begin position="247"/>
        <end position="265"/>
    </location>
</feature>
<comment type="caution">
    <text evidence="2">The sequence shown here is derived from an EMBL/GenBank/DDBJ whole genome shotgun (WGS) entry which is preliminary data.</text>
</comment>
<dbReference type="Proteomes" id="UP000258309">
    <property type="component" value="Unassembled WGS sequence"/>
</dbReference>
<sequence>MCHSWIKFYKICKHTNSHSEKCKKHIGDRKGSTSFINNLRTCNPKNDSVKINKLCPDCSSHWNYYGISDKEAAQLIRKYRVEKDYHGSVSPHSYHSQKTPVVMADLDGAPSSPQDAVQRAAARELGMRLPDLNETGKNAESRRFDKKFLERKKDLSGFLQKSEGRLRQLLLNENQVPRSRRAVEASGVTSHPRIQYDEETLKKLESRNSLSSTEETSENRNFEQALNSPEHVSQSSHLDLPPPLFQRQHTNDGNSMSGPINSSGNSHRRERSDLQRRDHASKPLPPRPIPEPLSHQPRHPYHALNRLHPVQNREMLHSNKGDKRDEVDLDHFFPPEAYKHLTA</sequence>
<gene>
    <name evidence="2" type="ORF">B7463_g3518</name>
</gene>
<accession>A0A3E2HIG3</accession>
<feature type="region of interest" description="Disordered" evidence="1">
    <location>
        <begin position="179"/>
        <end position="300"/>
    </location>
</feature>
<feature type="compositionally biased region" description="Basic and acidic residues" evidence="1">
    <location>
        <begin position="194"/>
        <end position="206"/>
    </location>
</feature>
<evidence type="ECO:0000313" key="3">
    <source>
        <dbReference type="Proteomes" id="UP000258309"/>
    </source>
</evidence>
<evidence type="ECO:0000256" key="1">
    <source>
        <dbReference type="SAM" id="MobiDB-lite"/>
    </source>
</evidence>
<protein>
    <submittedName>
        <fullName evidence="2">Uncharacterized protein</fullName>
    </submittedName>
</protein>
<feature type="compositionally biased region" description="Basic and acidic residues" evidence="1">
    <location>
        <begin position="270"/>
        <end position="281"/>
    </location>
</feature>
<dbReference type="OrthoDB" id="10581438at2759"/>
<proteinExistence type="predicted"/>
<keyword evidence="3" id="KW-1185">Reference proteome</keyword>
<feature type="non-terminal residue" evidence="2">
    <location>
        <position position="1"/>
    </location>
</feature>
<evidence type="ECO:0000313" key="2">
    <source>
        <dbReference type="EMBL" id="RFU32821.1"/>
    </source>
</evidence>
<organism evidence="2 3">
    <name type="scientific">Scytalidium lignicola</name>
    <name type="common">Hyphomycete</name>
    <dbReference type="NCBI Taxonomy" id="5539"/>
    <lineage>
        <taxon>Eukaryota</taxon>
        <taxon>Fungi</taxon>
        <taxon>Dikarya</taxon>
        <taxon>Ascomycota</taxon>
        <taxon>Pezizomycotina</taxon>
        <taxon>Leotiomycetes</taxon>
        <taxon>Leotiomycetes incertae sedis</taxon>
        <taxon>Scytalidium</taxon>
    </lineage>
</organism>
<feature type="compositionally biased region" description="Polar residues" evidence="1">
    <location>
        <begin position="222"/>
        <end position="237"/>
    </location>
</feature>
<feature type="non-terminal residue" evidence="2">
    <location>
        <position position="343"/>
    </location>
</feature>
<dbReference type="AlphaFoldDB" id="A0A3E2HIG3"/>